<evidence type="ECO:0000313" key="2">
    <source>
        <dbReference type="Proteomes" id="UP001176961"/>
    </source>
</evidence>
<accession>A0AA36GGW4</accession>
<dbReference type="SUPFAM" id="SSF55797">
    <property type="entry name" value="PR-1-like"/>
    <property type="match status" value="1"/>
</dbReference>
<gene>
    <name evidence="1" type="ORF">CYNAS_LOCUS3907</name>
</gene>
<evidence type="ECO:0000313" key="1">
    <source>
        <dbReference type="EMBL" id="CAJ0591924.1"/>
    </source>
</evidence>
<comment type="caution">
    <text evidence="1">The sequence shown here is derived from an EMBL/GenBank/DDBJ whole genome shotgun (WGS) entry which is preliminary data.</text>
</comment>
<proteinExistence type="predicted"/>
<dbReference type="InterPro" id="IPR035940">
    <property type="entry name" value="CAP_sf"/>
</dbReference>
<sequence length="139" mass="16320">MLMKNMIRLILPIFQYDEQLENRSIDYLNNSVITYNKSMIYDFPLDYFFDGFYYYMTDLPLAVEMWASDNESSMIMNKSDKVGCAVKQWTQKVIVNSNLSASDYILKKEEALASERDMGLLACYFNFYQNKSFSLSGPY</sequence>
<protein>
    <submittedName>
        <fullName evidence="1">Uncharacterized protein</fullName>
    </submittedName>
</protein>
<dbReference type="AlphaFoldDB" id="A0AA36GGW4"/>
<reference evidence="1" key="1">
    <citation type="submission" date="2023-07" db="EMBL/GenBank/DDBJ databases">
        <authorList>
            <consortium name="CYATHOMIX"/>
        </authorList>
    </citation>
    <scope>NUCLEOTIDE SEQUENCE</scope>
    <source>
        <strain evidence="1">N/A</strain>
    </source>
</reference>
<name>A0AA36GGW4_CYLNA</name>
<organism evidence="1 2">
    <name type="scientific">Cylicocyclus nassatus</name>
    <name type="common">Nematode worm</name>
    <dbReference type="NCBI Taxonomy" id="53992"/>
    <lineage>
        <taxon>Eukaryota</taxon>
        <taxon>Metazoa</taxon>
        <taxon>Ecdysozoa</taxon>
        <taxon>Nematoda</taxon>
        <taxon>Chromadorea</taxon>
        <taxon>Rhabditida</taxon>
        <taxon>Rhabditina</taxon>
        <taxon>Rhabditomorpha</taxon>
        <taxon>Strongyloidea</taxon>
        <taxon>Strongylidae</taxon>
        <taxon>Cylicocyclus</taxon>
    </lineage>
</organism>
<dbReference type="Proteomes" id="UP001176961">
    <property type="component" value="Unassembled WGS sequence"/>
</dbReference>
<dbReference type="EMBL" id="CATQJL010000001">
    <property type="protein sequence ID" value="CAJ0591924.1"/>
    <property type="molecule type" value="Genomic_DNA"/>
</dbReference>
<keyword evidence="2" id="KW-1185">Reference proteome</keyword>